<dbReference type="SMART" id="SM00480">
    <property type="entry name" value="POL3Bc"/>
    <property type="match status" value="1"/>
</dbReference>
<comment type="function">
    <text evidence="10">Confers DNA tethering and processivity to DNA polymerases and other proteins. Acts as a clamp, forming a ring around DNA (a reaction catalyzed by the clamp-loading complex) which diffuses in an ATP-independent manner freely and bidirectionally along dsDNA. Initially characterized for its ability to contact the catalytic subunit of DNA polymerase III (Pol III), a complex, multichain enzyme responsible for most of the replicative synthesis in bacteria; Pol III exhibits 3'-5' exonuclease proofreading activity. The beta chain is required for initiation of replication as well as for processivity of DNA replication.</text>
</comment>
<dbReference type="RefSeq" id="WP_320507299.1">
    <property type="nucleotide sequence ID" value="NZ_JAXCLW010000001.1"/>
</dbReference>
<dbReference type="InterPro" id="IPR022637">
    <property type="entry name" value="DNA_polIII_beta_cen"/>
</dbReference>
<keyword evidence="7 10" id="KW-0235">DNA replication</keyword>
<evidence type="ECO:0000313" key="14">
    <source>
        <dbReference type="EMBL" id="MDY0882274.1"/>
    </source>
</evidence>
<gene>
    <name evidence="14" type="primary">dnaN</name>
    <name evidence="14" type="ORF">SMD27_05440</name>
</gene>
<evidence type="ECO:0000259" key="11">
    <source>
        <dbReference type="Pfam" id="PF00712"/>
    </source>
</evidence>
<evidence type="ECO:0000256" key="5">
    <source>
        <dbReference type="ARBA" id="ARBA00022679"/>
    </source>
</evidence>
<evidence type="ECO:0000256" key="7">
    <source>
        <dbReference type="ARBA" id="ARBA00022705"/>
    </source>
</evidence>
<proteinExistence type="inferred from homology"/>
<comment type="caution">
    <text evidence="14">The sequence shown here is derived from an EMBL/GenBank/DDBJ whole genome shotgun (WGS) entry which is preliminary data.</text>
</comment>
<evidence type="ECO:0000313" key="15">
    <source>
        <dbReference type="Proteomes" id="UP001279642"/>
    </source>
</evidence>
<comment type="similarity">
    <text evidence="2 10">Belongs to the beta sliding clamp family.</text>
</comment>
<keyword evidence="8 10" id="KW-0239">DNA-directed DNA polymerase</keyword>
<dbReference type="InterPro" id="IPR022634">
    <property type="entry name" value="DNA_polIII_beta_N"/>
</dbReference>
<dbReference type="CDD" id="cd00140">
    <property type="entry name" value="beta_clamp"/>
    <property type="match status" value="1"/>
</dbReference>
<organism evidence="14 15">
    <name type="scientific">Dongia soli</name>
    <dbReference type="NCBI Taxonomy" id="600628"/>
    <lineage>
        <taxon>Bacteria</taxon>
        <taxon>Pseudomonadati</taxon>
        <taxon>Pseudomonadota</taxon>
        <taxon>Alphaproteobacteria</taxon>
        <taxon>Rhodospirillales</taxon>
        <taxon>Dongiaceae</taxon>
        <taxon>Dongia</taxon>
    </lineage>
</organism>
<evidence type="ECO:0000256" key="2">
    <source>
        <dbReference type="ARBA" id="ARBA00010752"/>
    </source>
</evidence>
<feature type="domain" description="DNA polymerase III beta sliding clamp central" evidence="12">
    <location>
        <begin position="131"/>
        <end position="251"/>
    </location>
</feature>
<keyword evidence="5 10" id="KW-0808">Transferase</keyword>
<dbReference type="Pfam" id="PF02768">
    <property type="entry name" value="DNA_pol3_beta_3"/>
    <property type="match status" value="1"/>
</dbReference>
<dbReference type="Pfam" id="PF00712">
    <property type="entry name" value="DNA_pol3_beta"/>
    <property type="match status" value="1"/>
</dbReference>
<dbReference type="InterPro" id="IPR046938">
    <property type="entry name" value="DNA_clamp_sf"/>
</dbReference>
<dbReference type="InterPro" id="IPR022635">
    <property type="entry name" value="DNA_polIII_beta_C"/>
</dbReference>
<dbReference type="PIRSF" id="PIRSF000804">
    <property type="entry name" value="DNA_pol_III_b"/>
    <property type="match status" value="1"/>
</dbReference>
<evidence type="ECO:0000259" key="13">
    <source>
        <dbReference type="Pfam" id="PF02768"/>
    </source>
</evidence>
<evidence type="ECO:0000256" key="10">
    <source>
        <dbReference type="PIRNR" id="PIRNR000804"/>
    </source>
</evidence>
<name>A0ABU5E894_9PROT</name>
<dbReference type="GO" id="GO:0003887">
    <property type="term" value="F:DNA-directed DNA polymerase activity"/>
    <property type="evidence" value="ECO:0007669"/>
    <property type="project" value="UniProtKB-EC"/>
</dbReference>
<keyword evidence="6 10" id="KW-0548">Nucleotidyltransferase</keyword>
<accession>A0ABU5E894</accession>
<reference evidence="14 15" key="1">
    <citation type="journal article" date="2016" name="Antonie Van Leeuwenhoek">
        <title>Dongia soli sp. nov., isolated from soil from Dokdo, Korea.</title>
        <authorList>
            <person name="Kim D.U."/>
            <person name="Lee H."/>
            <person name="Kim H."/>
            <person name="Kim S.G."/>
            <person name="Ka J.O."/>
        </authorList>
    </citation>
    <scope>NUCLEOTIDE SEQUENCE [LARGE SCALE GENOMIC DNA]</scope>
    <source>
        <strain evidence="14 15">D78</strain>
    </source>
</reference>
<comment type="subunit">
    <text evidence="10">Forms a ring-shaped head-to-tail homodimer around DNA.</text>
</comment>
<dbReference type="PANTHER" id="PTHR30478">
    <property type="entry name" value="DNA POLYMERASE III SUBUNIT BETA"/>
    <property type="match status" value="1"/>
</dbReference>
<dbReference type="PANTHER" id="PTHR30478:SF0">
    <property type="entry name" value="BETA SLIDING CLAMP"/>
    <property type="match status" value="1"/>
</dbReference>
<feature type="domain" description="DNA polymerase III beta sliding clamp N-terminal" evidence="11">
    <location>
        <begin position="1"/>
        <end position="117"/>
    </location>
</feature>
<dbReference type="NCBIfam" id="TIGR00663">
    <property type="entry name" value="dnan"/>
    <property type="match status" value="1"/>
</dbReference>
<evidence type="ECO:0000256" key="6">
    <source>
        <dbReference type="ARBA" id="ARBA00022695"/>
    </source>
</evidence>
<comment type="subcellular location">
    <subcellularLocation>
        <location evidence="1 10">Cytoplasm</location>
    </subcellularLocation>
</comment>
<feature type="domain" description="DNA polymerase III beta sliding clamp C-terminal" evidence="13">
    <location>
        <begin position="254"/>
        <end position="374"/>
    </location>
</feature>
<evidence type="ECO:0000256" key="9">
    <source>
        <dbReference type="ARBA" id="ARBA00023125"/>
    </source>
</evidence>
<sequence>MKITIERDVLRNAMMAIDRIVKRSETVPVLGCVKLTVRGSRLTITGTDLTLQASTTMTVDVTEPGAALIDATALSRAAAAAPAGSQIELAADETQATGKAGKTRFRFPTFPVADFPVDRDLSGGGAWQIGASDLKFLFGRCAHAMSTEETRYYLNGIHLLVVTSENGEPHLRAESTDGHRLARAEMRADDDMVKAFEAAGKVIVPRETVHHLLRLIKDEESLSVRLDSSLIEVTVGDLTILSKLIDGQFPDADRVIPKKNPHLATVDREALVDMTARIGPFAGGKKGRGLQLKFTGEIMEMSAGSEDGVNARDEMAIEGFAQPLNVGFNVKYLHEAIDGGLGSTVALAFDEPNSPVLITFPQDSRLRMVLMPIRV</sequence>
<evidence type="ECO:0000259" key="12">
    <source>
        <dbReference type="Pfam" id="PF02767"/>
    </source>
</evidence>
<dbReference type="Pfam" id="PF02767">
    <property type="entry name" value="DNA_pol3_beta_2"/>
    <property type="match status" value="1"/>
</dbReference>
<dbReference type="Gene3D" id="3.10.150.10">
    <property type="entry name" value="DNA Polymerase III, subunit A, domain 2"/>
    <property type="match status" value="1"/>
</dbReference>
<protein>
    <recommendedName>
        <fullName evidence="3 10">Beta sliding clamp</fullName>
    </recommendedName>
</protein>
<keyword evidence="9" id="KW-0238">DNA-binding</keyword>
<evidence type="ECO:0000256" key="8">
    <source>
        <dbReference type="ARBA" id="ARBA00022932"/>
    </source>
</evidence>
<dbReference type="Gene3D" id="3.70.10.10">
    <property type="match status" value="1"/>
</dbReference>
<evidence type="ECO:0000256" key="4">
    <source>
        <dbReference type="ARBA" id="ARBA00022490"/>
    </source>
</evidence>
<dbReference type="Proteomes" id="UP001279642">
    <property type="component" value="Unassembled WGS sequence"/>
</dbReference>
<dbReference type="EMBL" id="JAXCLW010000001">
    <property type="protein sequence ID" value="MDY0882274.1"/>
    <property type="molecule type" value="Genomic_DNA"/>
</dbReference>
<dbReference type="InterPro" id="IPR001001">
    <property type="entry name" value="DNA_polIII_beta"/>
</dbReference>
<keyword evidence="4 10" id="KW-0963">Cytoplasm</keyword>
<evidence type="ECO:0000256" key="3">
    <source>
        <dbReference type="ARBA" id="ARBA00021035"/>
    </source>
</evidence>
<evidence type="ECO:0000256" key="1">
    <source>
        <dbReference type="ARBA" id="ARBA00004496"/>
    </source>
</evidence>
<keyword evidence="15" id="KW-1185">Reference proteome</keyword>
<dbReference type="SUPFAM" id="SSF55979">
    <property type="entry name" value="DNA clamp"/>
    <property type="match status" value="3"/>
</dbReference>